<dbReference type="AlphaFoldDB" id="A0A9X2LAH8"/>
<evidence type="ECO:0000259" key="1">
    <source>
        <dbReference type="Pfam" id="PF07238"/>
    </source>
</evidence>
<dbReference type="Proteomes" id="UP001142610">
    <property type="component" value="Unassembled WGS sequence"/>
</dbReference>
<dbReference type="SUPFAM" id="SSF141371">
    <property type="entry name" value="PilZ domain-like"/>
    <property type="match status" value="1"/>
</dbReference>
<feature type="domain" description="PilZ" evidence="1">
    <location>
        <begin position="25"/>
        <end position="93"/>
    </location>
</feature>
<comment type="caution">
    <text evidence="2">The sequence shown here is derived from an EMBL/GenBank/DDBJ whole genome shotgun (WGS) entry which is preliminary data.</text>
</comment>
<feature type="domain" description="PilZ" evidence="1">
    <location>
        <begin position="124"/>
        <end position="178"/>
    </location>
</feature>
<dbReference type="GO" id="GO:0035438">
    <property type="term" value="F:cyclic-di-GMP binding"/>
    <property type="evidence" value="ECO:0007669"/>
    <property type="project" value="InterPro"/>
</dbReference>
<dbReference type="EMBL" id="JANIBC010000013">
    <property type="protein sequence ID" value="MCQ8186126.1"/>
    <property type="molecule type" value="Genomic_DNA"/>
</dbReference>
<evidence type="ECO:0000313" key="2">
    <source>
        <dbReference type="EMBL" id="MCQ8186126.1"/>
    </source>
</evidence>
<accession>A0A9X2LAH8</accession>
<gene>
    <name evidence="2" type="ORF">NOG11_12110</name>
</gene>
<evidence type="ECO:0000313" key="3">
    <source>
        <dbReference type="Proteomes" id="UP001142610"/>
    </source>
</evidence>
<name>A0A9X2LAH8_9PROT</name>
<reference evidence="2" key="1">
    <citation type="submission" date="2022-07" db="EMBL/GenBank/DDBJ databases">
        <title>Parvularcula maris sp. nov., an algicidal bacterium isolated from seawater.</title>
        <authorList>
            <person name="Li F."/>
        </authorList>
    </citation>
    <scope>NUCLEOTIDE SEQUENCE</scope>
    <source>
        <strain evidence="2">BGMRC 0090</strain>
    </source>
</reference>
<dbReference type="InterPro" id="IPR009875">
    <property type="entry name" value="PilZ_domain"/>
</dbReference>
<dbReference type="Gene3D" id="2.40.10.220">
    <property type="entry name" value="predicted glycosyltransferase like domains"/>
    <property type="match status" value="1"/>
</dbReference>
<proteinExistence type="predicted"/>
<sequence length="197" mass="20959">MASATGKAFEAGWPSAAGTARRSARRHRRVELTMPISILYKGGERGPGVLSDLSLRGASVIAPKAPLAGDLVTLRIGDIGDLPARVRRLAPSGFAAELLGDRRARCALADALTIHLNKPESFVRAVRYPQDQDAVLQLDDGRVARCTVINLSETGAKLTTALIPLVGESVRVGARRGMVERHLPGGIAVSFPLRTPR</sequence>
<keyword evidence="3" id="KW-1185">Reference proteome</keyword>
<organism evidence="2 3">
    <name type="scientific">Parvularcula maris</name>
    <dbReference type="NCBI Taxonomy" id="2965077"/>
    <lineage>
        <taxon>Bacteria</taxon>
        <taxon>Pseudomonadati</taxon>
        <taxon>Pseudomonadota</taxon>
        <taxon>Alphaproteobacteria</taxon>
        <taxon>Parvularculales</taxon>
        <taxon>Parvularculaceae</taxon>
        <taxon>Parvularcula</taxon>
    </lineage>
</organism>
<dbReference type="Pfam" id="PF07238">
    <property type="entry name" value="PilZ"/>
    <property type="match status" value="2"/>
</dbReference>
<protein>
    <submittedName>
        <fullName evidence="2">PilZ domain-containing protein</fullName>
    </submittedName>
</protein>
<dbReference type="RefSeq" id="WP_256620022.1">
    <property type="nucleotide sequence ID" value="NZ_JANIBC010000013.1"/>
</dbReference>